<name>A0A1D1ZTQ8_AUXPR</name>
<evidence type="ECO:0000259" key="2">
    <source>
        <dbReference type="Pfam" id="PF04762"/>
    </source>
</evidence>
<reference evidence="3" key="1">
    <citation type="submission" date="2015-08" db="EMBL/GenBank/DDBJ databases">
        <authorList>
            <person name="Babu N.S."/>
            <person name="Beckwith C.J."/>
            <person name="Beseler K.G."/>
            <person name="Brison A."/>
            <person name="Carone J.V."/>
            <person name="Caskin T.P."/>
            <person name="Diamond M."/>
            <person name="Durham M.E."/>
            <person name="Foxe J.M."/>
            <person name="Go M."/>
            <person name="Henderson B.A."/>
            <person name="Jones I.B."/>
            <person name="McGettigan J.A."/>
            <person name="Micheletti S.J."/>
            <person name="Nasrallah M.E."/>
            <person name="Ortiz D."/>
            <person name="Piller C.R."/>
            <person name="Privatt S.R."/>
            <person name="Schneider S.L."/>
            <person name="Sharp S."/>
            <person name="Smith T.C."/>
            <person name="Stanton J.D."/>
            <person name="Ullery H.E."/>
            <person name="Wilson R.J."/>
            <person name="Serrano M.G."/>
            <person name="Buck G."/>
            <person name="Lee V."/>
            <person name="Wang Y."/>
            <person name="Carvalho R."/>
            <person name="Voegtly L."/>
            <person name="Shi R."/>
            <person name="Duckworth R."/>
            <person name="Johnson A."/>
            <person name="Loviza R."/>
            <person name="Walstead R."/>
            <person name="Shah Z."/>
            <person name="Kiflezghi M."/>
            <person name="Wade K."/>
            <person name="Ball S.L."/>
            <person name="Bradley K.W."/>
            <person name="Asai D.J."/>
            <person name="Bowman C.A."/>
            <person name="Russell D.A."/>
            <person name="Pope W.H."/>
            <person name="Jacobs-Sera D."/>
            <person name="Hendrix R.W."/>
            <person name="Hatfull G.F."/>
        </authorList>
    </citation>
    <scope>NUCLEOTIDE SEQUENCE</scope>
</reference>
<dbReference type="PANTHER" id="PTHR12747:SF0">
    <property type="entry name" value="ELONGATOR COMPLEX PROTEIN 1"/>
    <property type="match status" value="1"/>
</dbReference>
<dbReference type="EMBL" id="GDKF01008391">
    <property type="protein sequence ID" value="JAT70231.1"/>
    <property type="molecule type" value="Transcribed_RNA"/>
</dbReference>
<dbReference type="GO" id="GO:0000049">
    <property type="term" value="F:tRNA binding"/>
    <property type="evidence" value="ECO:0007669"/>
    <property type="project" value="TreeGrafter"/>
</dbReference>
<evidence type="ECO:0000256" key="1">
    <source>
        <dbReference type="ARBA" id="ARBA00029535"/>
    </source>
</evidence>
<evidence type="ECO:0000313" key="3">
    <source>
        <dbReference type="EMBL" id="JAT70231.1"/>
    </source>
</evidence>
<dbReference type="InterPro" id="IPR006849">
    <property type="entry name" value="Elp1"/>
</dbReference>
<dbReference type="GO" id="GO:0002926">
    <property type="term" value="P:tRNA wobble base 5-methoxycarbonylmethyl-2-thiouridinylation"/>
    <property type="evidence" value="ECO:0007669"/>
    <property type="project" value="TreeGrafter"/>
</dbReference>
<dbReference type="Gene3D" id="2.130.10.10">
    <property type="entry name" value="YVTN repeat-like/Quinoprotein amine dehydrogenase"/>
    <property type="match status" value="1"/>
</dbReference>
<dbReference type="UniPathway" id="UPA00988"/>
<dbReference type="GO" id="GO:0033588">
    <property type="term" value="C:elongator holoenzyme complex"/>
    <property type="evidence" value="ECO:0007669"/>
    <property type="project" value="InterPro"/>
</dbReference>
<dbReference type="SUPFAM" id="SSF69322">
    <property type="entry name" value="Tricorn protease domain 2"/>
    <property type="match status" value="1"/>
</dbReference>
<dbReference type="PANTHER" id="PTHR12747">
    <property type="entry name" value="ELONGATOR COMPLEX PROTEIN 1"/>
    <property type="match status" value="1"/>
</dbReference>
<dbReference type="GO" id="GO:0005829">
    <property type="term" value="C:cytosol"/>
    <property type="evidence" value="ECO:0007669"/>
    <property type="project" value="TreeGrafter"/>
</dbReference>
<dbReference type="AlphaFoldDB" id="A0A1D1ZTQ8"/>
<protein>
    <recommendedName>
        <fullName evidence="1">Elongator complex protein 1</fullName>
    </recommendedName>
</protein>
<feature type="domain" description="ELP1 first N-terminal beta-propeller" evidence="2">
    <location>
        <begin position="57"/>
        <end position="146"/>
    </location>
</feature>
<dbReference type="InterPro" id="IPR015943">
    <property type="entry name" value="WD40/YVTN_repeat-like_dom_sf"/>
</dbReference>
<feature type="domain" description="ELP1 first N-terminal beta-propeller" evidence="2">
    <location>
        <begin position="152"/>
        <end position="216"/>
    </location>
</feature>
<feature type="non-terminal residue" evidence="3">
    <location>
        <position position="250"/>
    </location>
</feature>
<sequence length="250" mass="26492">MNNLQTLGLTQGRAVEGASVAHVCRDEDRDRLLLWMQDGSFHWYCPSTSQRQELGRVDTPCNGVTAFLWTPEADGVLVGTRGGDLLLITFPPGAGPSVEEIGYVEGGVKGAAWSPDGMRLVLVSGNGQLLIMSEDWNPLLEAAIDHGQPIGSASVEWRADGACFATATAGGPSDTHALCIWDGVSGEVTARGEAAPGLTQLLSWQPNGRHLYTVQRLGAVAAGSEAPAAAARPLESHVAAWKREARRREA</sequence>
<accession>A0A1D1ZTQ8</accession>
<proteinExistence type="predicted"/>
<gene>
    <name evidence="3" type="ORF">g.35406</name>
</gene>
<dbReference type="InterPro" id="IPR056164">
    <property type="entry name" value="Beta-prop_ELP1_1st"/>
</dbReference>
<dbReference type="Pfam" id="PF04762">
    <property type="entry name" value="Beta-prop_ELP1_1st"/>
    <property type="match status" value="2"/>
</dbReference>
<organism evidence="3">
    <name type="scientific">Auxenochlorella protothecoides</name>
    <name type="common">Green microalga</name>
    <name type="synonym">Chlorella protothecoides</name>
    <dbReference type="NCBI Taxonomy" id="3075"/>
    <lineage>
        <taxon>Eukaryota</taxon>
        <taxon>Viridiplantae</taxon>
        <taxon>Chlorophyta</taxon>
        <taxon>core chlorophytes</taxon>
        <taxon>Trebouxiophyceae</taxon>
        <taxon>Chlorellales</taxon>
        <taxon>Chlorellaceae</taxon>
        <taxon>Auxenochlorella</taxon>
    </lineage>
</organism>